<name>A0A6G7WG64_9LACT</name>
<reference evidence="2 3" key="1">
    <citation type="journal article" date="2017" name="Int. J. Syst. Evol. Microbiol.">
        <title>Jeotgalibaca porci sp. nov. and Jeotgalibaca arthritidis sp. nov., isolated from pigs, and emended description of the genus Jeotgalibaca.</title>
        <authorList>
            <person name="Zamora L."/>
            <person name="Perez-Sancho M."/>
            <person name="Dominguez L."/>
            <person name="Fernandez-Garayzabal J.F."/>
            <person name="Vela A.I."/>
        </authorList>
    </citation>
    <scope>NUCLEOTIDE SEQUENCE [LARGE SCALE GENOMIC DNA]</scope>
    <source>
        <strain evidence="2 3">CCUG 69148</strain>
    </source>
</reference>
<evidence type="ECO:0000259" key="1">
    <source>
        <dbReference type="Pfam" id="PF05272"/>
    </source>
</evidence>
<keyword evidence="3" id="KW-1185">Reference proteome</keyword>
<sequence>MELPDTLKEIAQEADKAQSKKLKDNTSPLYLTDEHGNILKFRTNLVIMLKTDPAHKKLTFNEFTHEIEMNKEPINDKFINKKLLDVEKQLYMKFTKDDMFVALEEVAHQNKYHPVKDLIERTPWDECPRAETLFIDYMGAEDNVYTRAVAKKWLAGAVKRIYEPGSKFEIVPVLQGAQGLGKSTLASKLGGKYFTDSLKGLGKNKDDYQLLVGTWIVELGELSSMRSTDTDTMKNFISASEDKVRFPYERLTQTMKRTVAFIGTTNPEQYLSDFTGNRRFFPLHSKGKPSKNVFTLDKYTIQQIWAEAFILYKDGIKPYIDKTDSEDIVVDTIADEYRKQATEYSTAMEDIQDYLNMTVPKEWYNFTKWEKRNHFLEYQEGKVDGEELISKTTVKEIMAVVMKVENSDRNEKNISKKVKLFLDNIDGWEAKPVKINGKTVRGYARKK</sequence>
<proteinExistence type="predicted"/>
<evidence type="ECO:0000313" key="3">
    <source>
        <dbReference type="Proteomes" id="UP000501830"/>
    </source>
</evidence>
<feature type="domain" description="Virulence-associated protein E-like" evidence="1">
    <location>
        <begin position="120"/>
        <end position="323"/>
    </location>
</feature>
<dbReference type="InterPro" id="IPR027417">
    <property type="entry name" value="P-loop_NTPase"/>
</dbReference>
<dbReference type="EMBL" id="CP049889">
    <property type="protein sequence ID" value="QIK51275.1"/>
    <property type="molecule type" value="Genomic_DNA"/>
</dbReference>
<organism evidence="2 3">
    <name type="scientific">Jeotgalibaca porci</name>
    <dbReference type="NCBI Taxonomy" id="1868793"/>
    <lineage>
        <taxon>Bacteria</taxon>
        <taxon>Bacillati</taxon>
        <taxon>Bacillota</taxon>
        <taxon>Bacilli</taxon>
        <taxon>Lactobacillales</taxon>
        <taxon>Carnobacteriaceae</taxon>
        <taxon>Jeotgalibaca</taxon>
    </lineage>
</organism>
<dbReference type="PANTHER" id="PTHR34985:SF1">
    <property type="entry name" value="SLR0554 PROTEIN"/>
    <property type="match status" value="1"/>
</dbReference>
<dbReference type="Proteomes" id="UP000501830">
    <property type="component" value="Chromosome"/>
</dbReference>
<dbReference type="GeneID" id="94552409"/>
<dbReference type="PANTHER" id="PTHR34985">
    <property type="entry name" value="SLR0554 PROTEIN"/>
    <property type="match status" value="1"/>
</dbReference>
<dbReference type="Pfam" id="PF05272">
    <property type="entry name" value="VapE-like_dom"/>
    <property type="match status" value="1"/>
</dbReference>
<dbReference type="SUPFAM" id="SSF52540">
    <property type="entry name" value="P-loop containing nucleoside triphosphate hydrolases"/>
    <property type="match status" value="1"/>
</dbReference>
<evidence type="ECO:0000313" key="2">
    <source>
        <dbReference type="EMBL" id="QIK51275.1"/>
    </source>
</evidence>
<dbReference type="AlphaFoldDB" id="A0A6G7WG64"/>
<protein>
    <submittedName>
        <fullName evidence="2">Virulence protein</fullName>
    </submittedName>
</protein>
<gene>
    <name evidence="2" type="ORF">G7058_03895</name>
</gene>
<accession>A0A6G7WG64</accession>
<dbReference type="KEGG" id="jpo:G7058_03895"/>
<dbReference type="InterPro" id="IPR007936">
    <property type="entry name" value="VapE-like_dom"/>
</dbReference>
<dbReference type="RefSeq" id="WP_166062328.1">
    <property type="nucleotide sequence ID" value="NZ_CP049889.1"/>
</dbReference>